<evidence type="ECO:0000313" key="10">
    <source>
        <dbReference type="Proteomes" id="UP000441208"/>
    </source>
</evidence>
<keyword evidence="7" id="KW-1185">Reference proteome</keyword>
<evidence type="ECO:0000313" key="1">
    <source>
        <dbReference type="EMBL" id="KAE8924219.1"/>
    </source>
</evidence>
<protein>
    <submittedName>
        <fullName evidence="1">Uncharacterized protein</fullName>
    </submittedName>
</protein>
<evidence type="ECO:0000313" key="6">
    <source>
        <dbReference type="Proteomes" id="UP000429523"/>
    </source>
</evidence>
<dbReference type="EMBL" id="QXGB01002565">
    <property type="protein sequence ID" value="KAE9176804.1"/>
    <property type="molecule type" value="Genomic_DNA"/>
</dbReference>
<comment type="caution">
    <text evidence="1">The sequence shown here is derived from an EMBL/GenBank/DDBJ whole genome shotgun (WGS) entry which is preliminary data.</text>
</comment>
<evidence type="ECO:0000313" key="4">
    <source>
        <dbReference type="EMBL" id="KAE9176804.1"/>
    </source>
</evidence>
<dbReference type="Proteomes" id="UP000437068">
    <property type="component" value="Unassembled WGS sequence"/>
</dbReference>
<proteinExistence type="predicted"/>
<evidence type="ECO:0000313" key="7">
    <source>
        <dbReference type="Proteomes" id="UP000433483"/>
    </source>
</evidence>
<sequence>MQGWQGAAATKAIGGEHRWDVGPAGVDAEVDWNVKVTEKDGHVDELPVQLSWNGQVEVERDFDETEDVPKGEWSSVTRDLGKTAYRSEASFGALLEGTPVEDGVVCEGPGRMRSTADERRWVGVATTSVWDQGDVGFVKVGTVDAGCFGTVVTVIPCQTFPESYEELTEWATGGTYDASAKMMTDGLRIGVVKPYSDTPTLNVQQGDSDGELAFEFSDDDMNLTEDREFLKAVHGGSDDIRCQYLDACSKHVRTDVQDPRPN</sequence>
<reference evidence="6 7" key="1">
    <citation type="submission" date="2018-08" db="EMBL/GenBank/DDBJ databases">
        <title>Genomic investigation of the strawberry pathogen Phytophthora fragariae indicates pathogenicity is determined by transcriptional variation in three key races.</title>
        <authorList>
            <person name="Adams T.M."/>
            <person name="Armitage A.D."/>
            <person name="Sobczyk M.K."/>
            <person name="Bates H.J."/>
            <person name="Dunwell J.M."/>
            <person name="Nellist C.F."/>
            <person name="Harrison R.J."/>
        </authorList>
    </citation>
    <scope>NUCLEOTIDE SEQUENCE [LARGE SCALE GENOMIC DNA]</scope>
    <source>
        <strain evidence="5 8">A4</strain>
        <strain evidence="4 7">NOV-27</strain>
        <strain evidence="3 9">NOV-5</strain>
        <strain evidence="2 10">NOV-71</strain>
        <strain evidence="1 6">NOV-9</strain>
    </source>
</reference>
<dbReference type="Proteomes" id="UP000441208">
    <property type="component" value="Unassembled WGS sequence"/>
</dbReference>
<name>A0A6A3DRN1_9STRA</name>
<gene>
    <name evidence="5" type="ORF">PF001_g26742</name>
    <name evidence="4" type="ORF">PF005_g24769</name>
    <name evidence="3" type="ORF">PF006_g27284</name>
    <name evidence="2" type="ORF">PF007_g24762</name>
    <name evidence="1" type="ORF">PF009_g25550</name>
</gene>
<evidence type="ECO:0000313" key="2">
    <source>
        <dbReference type="EMBL" id="KAE9076077.1"/>
    </source>
</evidence>
<dbReference type="Proteomes" id="UP000433483">
    <property type="component" value="Unassembled WGS sequence"/>
</dbReference>
<organism evidence="1 6">
    <name type="scientific">Phytophthora fragariae</name>
    <dbReference type="NCBI Taxonomy" id="53985"/>
    <lineage>
        <taxon>Eukaryota</taxon>
        <taxon>Sar</taxon>
        <taxon>Stramenopiles</taxon>
        <taxon>Oomycota</taxon>
        <taxon>Peronosporomycetes</taxon>
        <taxon>Peronosporales</taxon>
        <taxon>Peronosporaceae</taxon>
        <taxon>Phytophthora</taxon>
    </lineage>
</organism>
<dbReference type="EMBL" id="QXFZ01002542">
    <property type="protein sequence ID" value="KAE9076077.1"/>
    <property type="molecule type" value="Genomic_DNA"/>
</dbReference>
<dbReference type="Proteomes" id="UP000429523">
    <property type="component" value="Unassembled WGS sequence"/>
</dbReference>
<dbReference type="EMBL" id="QXGA01003672">
    <property type="protein sequence ID" value="KAE9080607.1"/>
    <property type="molecule type" value="Genomic_DNA"/>
</dbReference>
<evidence type="ECO:0000313" key="3">
    <source>
        <dbReference type="EMBL" id="KAE9080607.1"/>
    </source>
</evidence>
<dbReference type="Proteomes" id="UP000440732">
    <property type="component" value="Unassembled WGS sequence"/>
</dbReference>
<dbReference type="AlphaFoldDB" id="A0A6A3DRN1"/>
<accession>A0A6A3DRN1</accession>
<dbReference type="EMBL" id="QXGE01003434">
    <property type="protein sequence ID" value="KAE9275115.1"/>
    <property type="molecule type" value="Genomic_DNA"/>
</dbReference>
<dbReference type="EMBL" id="QXGF01002555">
    <property type="protein sequence ID" value="KAE8924219.1"/>
    <property type="molecule type" value="Genomic_DNA"/>
</dbReference>
<evidence type="ECO:0000313" key="5">
    <source>
        <dbReference type="EMBL" id="KAE9275115.1"/>
    </source>
</evidence>
<evidence type="ECO:0000313" key="8">
    <source>
        <dbReference type="Proteomes" id="UP000437068"/>
    </source>
</evidence>
<evidence type="ECO:0000313" key="9">
    <source>
        <dbReference type="Proteomes" id="UP000440732"/>
    </source>
</evidence>